<dbReference type="Proteomes" id="UP000266861">
    <property type="component" value="Unassembled WGS sequence"/>
</dbReference>
<keyword evidence="3" id="KW-1185">Reference proteome</keyword>
<gene>
    <name evidence="2" type="ORF">Glove_103g104</name>
</gene>
<organism evidence="2 3">
    <name type="scientific">Diversispora epigaea</name>
    <dbReference type="NCBI Taxonomy" id="1348612"/>
    <lineage>
        <taxon>Eukaryota</taxon>
        <taxon>Fungi</taxon>
        <taxon>Fungi incertae sedis</taxon>
        <taxon>Mucoromycota</taxon>
        <taxon>Glomeromycotina</taxon>
        <taxon>Glomeromycetes</taxon>
        <taxon>Diversisporales</taxon>
        <taxon>Diversisporaceae</taxon>
        <taxon>Diversispora</taxon>
    </lineage>
</organism>
<sequence>MTTLPGKGTIHLKDDHSSKQPSIYKKPIKIDSFTFDLEISLVRLFRSPISSDIGEPESLSDQTLEEEEEIIIYTPPEGMNQQQQGFDQFTAQLVALV</sequence>
<feature type="region of interest" description="Disordered" evidence="1">
    <location>
        <begin position="1"/>
        <end position="21"/>
    </location>
</feature>
<dbReference type="EMBL" id="PQFF01000096">
    <property type="protein sequence ID" value="RHZ82831.1"/>
    <property type="molecule type" value="Genomic_DNA"/>
</dbReference>
<evidence type="ECO:0000313" key="2">
    <source>
        <dbReference type="EMBL" id="RHZ82831.1"/>
    </source>
</evidence>
<protein>
    <submittedName>
        <fullName evidence="2">Uncharacterized protein</fullName>
    </submittedName>
</protein>
<evidence type="ECO:0000313" key="3">
    <source>
        <dbReference type="Proteomes" id="UP000266861"/>
    </source>
</evidence>
<proteinExistence type="predicted"/>
<evidence type="ECO:0000256" key="1">
    <source>
        <dbReference type="SAM" id="MobiDB-lite"/>
    </source>
</evidence>
<comment type="caution">
    <text evidence="2">The sequence shown here is derived from an EMBL/GenBank/DDBJ whole genome shotgun (WGS) entry which is preliminary data.</text>
</comment>
<accession>A0A397J417</accession>
<reference evidence="2 3" key="1">
    <citation type="submission" date="2018-08" db="EMBL/GenBank/DDBJ databases">
        <title>Genome and evolution of the arbuscular mycorrhizal fungus Diversispora epigaea (formerly Glomus versiforme) and its bacterial endosymbionts.</title>
        <authorList>
            <person name="Sun X."/>
            <person name="Fei Z."/>
            <person name="Harrison M."/>
        </authorList>
    </citation>
    <scope>NUCLEOTIDE SEQUENCE [LARGE SCALE GENOMIC DNA]</scope>
    <source>
        <strain evidence="2 3">IT104</strain>
    </source>
</reference>
<dbReference type="AlphaFoldDB" id="A0A397J417"/>
<name>A0A397J417_9GLOM</name>